<reference evidence="8" key="2">
    <citation type="submission" date="2021-04" db="EMBL/GenBank/DDBJ databases">
        <authorList>
            <person name="Gilroy R."/>
        </authorList>
    </citation>
    <scope>NUCLEOTIDE SEQUENCE</scope>
    <source>
        <strain evidence="8">ChiGjej1B1-98</strain>
    </source>
</reference>
<dbReference type="InterPro" id="IPR018247">
    <property type="entry name" value="EF_Hand_1_Ca_BS"/>
</dbReference>
<feature type="transmembrane region" description="Helical" evidence="7">
    <location>
        <begin position="32"/>
        <end position="54"/>
    </location>
</feature>
<dbReference type="GO" id="GO:0005886">
    <property type="term" value="C:plasma membrane"/>
    <property type="evidence" value="ECO:0007669"/>
    <property type="project" value="UniProtKB-SubCell"/>
</dbReference>
<evidence type="ECO:0000256" key="2">
    <source>
        <dbReference type="ARBA" id="ARBA00022475"/>
    </source>
</evidence>
<evidence type="ECO:0000256" key="5">
    <source>
        <dbReference type="ARBA" id="ARBA00023136"/>
    </source>
</evidence>
<evidence type="ECO:0000256" key="1">
    <source>
        <dbReference type="ARBA" id="ARBA00004651"/>
    </source>
</evidence>
<feature type="transmembrane region" description="Helical" evidence="7">
    <location>
        <begin position="208"/>
        <end position="231"/>
    </location>
</feature>
<evidence type="ECO:0000256" key="7">
    <source>
        <dbReference type="SAM" id="Phobius"/>
    </source>
</evidence>
<dbReference type="PANTHER" id="PTHR30213">
    <property type="entry name" value="INNER MEMBRANE PROTEIN YHJD"/>
    <property type="match status" value="1"/>
</dbReference>
<dbReference type="EMBL" id="DXDC01000123">
    <property type="protein sequence ID" value="HIY65465.1"/>
    <property type="molecule type" value="Genomic_DNA"/>
</dbReference>
<comment type="subcellular location">
    <subcellularLocation>
        <location evidence="1">Cell membrane</location>
        <topology evidence="1">Multi-pass membrane protein</topology>
    </subcellularLocation>
</comment>
<accession>A0A9D2C9K0</accession>
<protein>
    <submittedName>
        <fullName evidence="8">YihY/virulence factor BrkB family protein</fullName>
    </submittedName>
</protein>
<evidence type="ECO:0000256" key="3">
    <source>
        <dbReference type="ARBA" id="ARBA00022692"/>
    </source>
</evidence>
<dbReference type="AlphaFoldDB" id="A0A9D2C9K0"/>
<dbReference type="PANTHER" id="PTHR30213:SF1">
    <property type="entry name" value="INNER MEMBRANE PROTEIN YHJD"/>
    <property type="match status" value="1"/>
</dbReference>
<keyword evidence="3 7" id="KW-0812">Transmembrane</keyword>
<feature type="transmembrane region" description="Helical" evidence="7">
    <location>
        <begin position="98"/>
        <end position="116"/>
    </location>
</feature>
<keyword evidence="5 7" id="KW-0472">Membrane</keyword>
<reference evidence="8" key="1">
    <citation type="journal article" date="2021" name="PeerJ">
        <title>Extensive microbial diversity within the chicken gut microbiome revealed by metagenomics and culture.</title>
        <authorList>
            <person name="Gilroy R."/>
            <person name="Ravi A."/>
            <person name="Getino M."/>
            <person name="Pursley I."/>
            <person name="Horton D.L."/>
            <person name="Alikhan N.F."/>
            <person name="Baker D."/>
            <person name="Gharbi K."/>
            <person name="Hall N."/>
            <person name="Watson M."/>
            <person name="Adriaenssens E.M."/>
            <person name="Foster-Nyarko E."/>
            <person name="Jarju S."/>
            <person name="Secka A."/>
            <person name="Antonio M."/>
            <person name="Oren A."/>
            <person name="Chaudhuri R.R."/>
            <person name="La Ragione R."/>
            <person name="Hildebrand F."/>
            <person name="Pallen M.J."/>
        </authorList>
    </citation>
    <scope>NUCLEOTIDE SEQUENCE</scope>
    <source>
        <strain evidence="8">ChiGjej1B1-98</strain>
    </source>
</reference>
<keyword evidence="2" id="KW-1003">Cell membrane</keyword>
<feature type="compositionally biased region" description="Basic residues" evidence="6">
    <location>
        <begin position="325"/>
        <end position="338"/>
    </location>
</feature>
<evidence type="ECO:0000256" key="4">
    <source>
        <dbReference type="ARBA" id="ARBA00022989"/>
    </source>
</evidence>
<dbReference type="Pfam" id="PF03631">
    <property type="entry name" value="Virul_fac_BrkB"/>
    <property type="match status" value="1"/>
</dbReference>
<sequence>MQIIDRVKQLRPVRAWNHYSERDGVVYAQSMTLSGFFSIFAGLFIAFAVFMQILGGNRELLDTVIESISGQIPGLISDGDSNGVIDPDELVDSRITEVAGIIAVVGIIMTATRWIANSRLGFRAMLDLPSPRPNAVLLKLGDLGVAIGIGLLILISSSVLIVSQSLASQLGLGAYSWLLGFLVQLALDTAIVLLMFRFAGHIKLPMKYLVGTAFGVAVAFAILKAFASLLFGSVSNNPLLASVASVFVILIWLGFIHQIYLVALSFVAVGNAGESYSELEHYLTEERKEAVARKKEEEEFRERELERVREELAAIKGRESDPKKLAKNLKKQQKKLRG</sequence>
<dbReference type="PROSITE" id="PS00018">
    <property type="entry name" value="EF_HAND_1"/>
    <property type="match status" value="1"/>
</dbReference>
<evidence type="ECO:0000256" key="6">
    <source>
        <dbReference type="SAM" id="MobiDB-lite"/>
    </source>
</evidence>
<proteinExistence type="predicted"/>
<dbReference type="InterPro" id="IPR017039">
    <property type="entry name" value="Virul_fac_BrkB"/>
</dbReference>
<comment type="caution">
    <text evidence="8">The sequence shown here is derived from an EMBL/GenBank/DDBJ whole genome shotgun (WGS) entry which is preliminary data.</text>
</comment>
<dbReference type="Proteomes" id="UP000824005">
    <property type="component" value="Unassembled WGS sequence"/>
</dbReference>
<keyword evidence="4 7" id="KW-1133">Transmembrane helix</keyword>
<gene>
    <name evidence="8" type="ORF">H9830_04235</name>
</gene>
<feature type="transmembrane region" description="Helical" evidence="7">
    <location>
        <begin position="243"/>
        <end position="269"/>
    </location>
</feature>
<organism evidence="8 9">
    <name type="scientific">Candidatus Agrococcus pullicola</name>
    <dbReference type="NCBI Taxonomy" id="2838429"/>
    <lineage>
        <taxon>Bacteria</taxon>
        <taxon>Bacillati</taxon>
        <taxon>Actinomycetota</taxon>
        <taxon>Actinomycetes</taxon>
        <taxon>Micrococcales</taxon>
        <taxon>Microbacteriaceae</taxon>
        <taxon>Agrococcus</taxon>
    </lineage>
</organism>
<name>A0A9D2C9K0_9MICO</name>
<evidence type="ECO:0000313" key="8">
    <source>
        <dbReference type="EMBL" id="HIY65465.1"/>
    </source>
</evidence>
<evidence type="ECO:0000313" key="9">
    <source>
        <dbReference type="Proteomes" id="UP000824005"/>
    </source>
</evidence>
<feature type="transmembrane region" description="Helical" evidence="7">
    <location>
        <begin position="174"/>
        <end position="196"/>
    </location>
</feature>
<feature type="transmembrane region" description="Helical" evidence="7">
    <location>
        <begin position="137"/>
        <end position="162"/>
    </location>
</feature>
<feature type="region of interest" description="Disordered" evidence="6">
    <location>
        <begin position="319"/>
        <end position="338"/>
    </location>
</feature>